<comment type="similarity">
    <text evidence="2">Belongs to the ATP-dependent AMP-binding enzyme family.</text>
</comment>
<evidence type="ECO:0000256" key="2">
    <source>
        <dbReference type="ARBA" id="ARBA00006432"/>
    </source>
</evidence>
<feature type="domain" description="Carrier" evidence="6">
    <location>
        <begin position="3507"/>
        <end position="3581"/>
    </location>
</feature>
<dbReference type="InterPro" id="IPR029063">
    <property type="entry name" value="SAM-dependent_MTases_sf"/>
</dbReference>
<dbReference type="InterPro" id="IPR045851">
    <property type="entry name" value="AMP-bd_C_sf"/>
</dbReference>
<evidence type="ECO:0000256" key="1">
    <source>
        <dbReference type="ARBA" id="ARBA00001957"/>
    </source>
</evidence>
<feature type="domain" description="Carrier" evidence="6">
    <location>
        <begin position="2445"/>
        <end position="2519"/>
    </location>
</feature>
<dbReference type="InterPro" id="IPR036736">
    <property type="entry name" value="ACP-like_sf"/>
</dbReference>
<keyword evidence="7" id="KW-0436">Ligase</keyword>
<dbReference type="PROSITE" id="PS00012">
    <property type="entry name" value="PHOSPHOPANTETHEINE"/>
    <property type="match status" value="1"/>
</dbReference>
<keyword evidence="4" id="KW-0597">Phosphoprotein</keyword>
<dbReference type="FunFam" id="2.30.38.10:FF:000001">
    <property type="entry name" value="Non-ribosomal peptide synthetase PvdI"/>
    <property type="match status" value="3"/>
</dbReference>
<dbReference type="FunFam" id="3.40.50.980:FF:000001">
    <property type="entry name" value="Non-ribosomal peptide synthetase"/>
    <property type="match status" value="3"/>
</dbReference>
<dbReference type="NCBIfam" id="NF003417">
    <property type="entry name" value="PRK04813.1"/>
    <property type="match status" value="4"/>
</dbReference>
<dbReference type="HOGENOM" id="CLU_223631_0_0_4"/>
<dbReference type="SUPFAM" id="SSF52777">
    <property type="entry name" value="CoA-dependent acyltransferases"/>
    <property type="match status" value="8"/>
</dbReference>
<dbReference type="Pfam" id="PF08242">
    <property type="entry name" value="Methyltransf_12"/>
    <property type="match status" value="1"/>
</dbReference>
<dbReference type="CDD" id="cd19531">
    <property type="entry name" value="LCL_NRPS-like"/>
    <property type="match status" value="2"/>
</dbReference>
<dbReference type="InterPro" id="IPR009081">
    <property type="entry name" value="PP-bd_ACP"/>
</dbReference>
<dbReference type="NCBIfam" id="TIGR01733">
    <property type="entry name" value="AA-adenyl-dom"/>
    <property type="match status" value="3"/>
</dbReference>
<dbReference type="CDD" id="cd02440">
    <property type="entry name" value="AdoMet_MTases"/>
    <property type="match status" value="1"/>
</dbReference>
<dbReference type="Gene3D" id="3.40.50.12780">
    <property type="entry name" value="N-terminal domain of ligase-like"/>
    <property type="match status" value="1"/>
</dbReference>
<dbReference type="InterPro" id="IPR023213">
    <property type="entry name" value="CAT-like_dom_sf"/>
</dbReference>
<dbReference type="EMBL" id="FR687360">
    <property type="protein sequence ID" value="CBW77042.1"/>
    <property type="molecule type" value="Genomic_DNA"/>
</dbReference>
<dbReference type="PROSITE" id="PS00455">
    <property type="entry name" value="AMP_BINDING"/>
    <property type="match status" value="3"/>
</dbReference>
<dbReference type="Gene3D" id="3.30.559.30">
    <property type="entry name" value="Nonribosomal peptide synthetase, condensation domain"/>
    <property type="match status" value="4"/>
</dbReference>
<dbReference type="EC" id="6.3.2.-" evidence="7"/>
<dbReference type="SUPFAM" id="SSF56801">
    <property type="entry name" value="Acetyl-CoA synthetase-like"/>
    <property type="match status" value="4"/>
</dbReference>
<organism evidence="7 8">
    <name type="scientific">Mycetohabitans rhizoxinica (strain DSM 19002 / CIP 109453 / HKI 454)</name>
    <name type="common">Paraburkholderia rhizoxinica</name>
    <dbReference type="NCBI Taxonomy" id="882378"/>
    <lineage>
        <taxon>Bacteria</taxon>
        <taxon>Pseudomonadati</taxon>
        <taxon>Pseudomonadota</taxon>
        <taxon>Betaproteobacteria</taxon>
        <taxon>Burkholderiales</taxon>
        <taxon>Burkholderiaceae</taxon>
        <taxon>Mycetohabitans</taxon>
    </lineage>
</organism>
<dbReference type="Gene3D" id="2.30.38.10">
    <property type="entry name" value="Luciferase, Domain 3"/>
    <property type="match status" value="2"/>
</dbReference>
<dbReference type="InterPro" id="IPR042099">
    <property type="entry name" value="ANL_N_sf"/>
</dbReference>
<geneLocation type="plasmid" evidence="7 8">
    <name>pBRH01</name>
</geneLocation>
<dbReference type="GO" id="GO:0031177">
    <property type="term" value="F:phosphopantetheine binding"/>
    <property type="evidence" value="ECO:0007669"/>
    <property type="project" value="InterPro"/>
</dbReference>
<dbReference type="FunFam" id="3.30.559.10:FF:000012">
    <property type="entry name" value="Non-ribosomal peptide synthetase"/>
    <property type="match status" value="1"/>
</dbReference>
<dbReference type="Gene3D" id="3.40.50.980">
    <property type="match status" value="4"/>
</dbReference>
<evidence type="ECO:0000313" key="7">
    <source>
        <dbReference type="EMBL" id="CBW77042.1"/>
    </source>
</evidence>
<dbReference type="FunFam" id="3.30.300.30:FF:000010">
    <property type="entry name" value="Enterobactin synthetase component F"/>
    <property type="match status" value="2"/>
</dbReference>
<dbReference type="InterPro" id="IPR025110">
    <property type="entry name" value="AMP-bd_C"/>
</dbReference>
<dbReference type="InterPro" id="IPR001242">
    <property type="entry name" value="Condensation_dom"/>
</dbReference>
<dbReference type="eggNOG" id="COG1020">
    <property type="taxonomic scope" value="Bacteria"/>
</dbReference>
<dbReference type="PANTHER" id="PTHR45527">
    <property type="entry name" value="NONRIBOSOMAL PEPTIDE SYNTHETASE"/>
    <property type="match status" value="1"/>
</dbReference>
<dbReference type="InterPro" id="IPR000873">
    <property type="entry name" value="AMP-dep_synth/lig_dom"/>
</dbReference>
<dbReference type="GO" id="GO:0043041">
    <property type="term" value="P:amino acid activation for nonribosomal peptide biosynthetic process"/>
    <property type="evidence" value="ECO:0007669"/>
    <property type="project" value="TreeGrafter"/>
</dbReference>
<evidence type="ECO:0000313" key="8">
    <source>
        <dbReference type="Proteomes" id="UP000007437"/>
    </source>
</evidence>
<dbReference type="PANTHER" id="PTHR45527:SF14">
    <property type="entry name" value="PLIPASTATIN SYNTHASE SUBUNIT B"/>
    <property type="match status" value="1"/>
</dbReference>
<dbReference type="SUPFAM" id="SSF47336">
    <property type="entry name" value="ACP-like"/>
    <property type="match status" value="3"/>
</dbReference>
<dbReference type="GO" id="GO:0009403">
    <property type="term" value="P:toxin biosynthetic process"/>
    <property type="evidence" value="ECO:0007669"/>
    <property type="project" value="UniProtKB-ARBA"/>
</dbReference>
<dbReference type="Proteomes" id="UP000007437">
    <property type="component" value="Plasmid pBRH01"/>
</dbReference>
<dbReference type="KEGG" id="brh:RBRH_04279"/>
<dbReference type="RefSeq" id="WP_013428903.1">
    <property type="nucleotide sequence ID" value="NC_014718.1"/>
</dbReference>
<dbReference type="FunFam" id="1.10.1200.10:FF:000005">
    <property type="entry name" value="Nonribosomal peptide synthetase 1"/>
    <property type="match status" value="3"/>
</dbReference>
<keyword evidence="3" id="KW-0596">Phosphopantetheine</keyword>
<reference evidence="7 8" key="1">
    <citation type="journal article" date="2011" name="J. Bacteriol.">
        <title>Complete genome sequence of Burkholderia rhizoxinica, an endosymbiont of Rhizopus microsporus.</title>
        <authorList>
            <person name="Lackner G."/>
            <person name="Moebius N."/>
            <person name="Partida-Martinez L."/>
            <person name="Hertweck C."/>
        </authorList>
    </citation>
    <scope>NUCLEOTIDE SEQUENCE [LARGE SCALE GENOMIC DNA]</scope>
    <source>
        <strain evidence="8">DSM 19002 / CIP 109453 / HKI 454</strain>
        <plasmid evidence="7 8">pBRH01</plasmid>
    </source>
</reference>
<dbReference type="OrthoDB" id="6297021at2"/>
<dbReference type="SMART" id="SM00823">
    <property type="entry name" value="PKS_PP"/>
    <property type="match status" value="3"/>
</dbReference>
<dbReference type="Pfam" id="PF13193">
    <property type="entry name" value="AMP-binding_C"/>
    <property type="match status" value="3"/>
</dbReference>
<dbReference type="FunFam" id="3.40.50.12780:FF:000012">
    <property type="entry name" value="Non-ribosomal peptide synthetase"/>
    <property type="match status" value="3"/>
</dbReference>
<dbReference type="Pfam" id="PF00550">
    <property type="entry name" value="PP-binding"/>
    <property type="match status" value="3"/>
</dbReference>
<dbReference type="Gene3D" id="1.10.1200.10">
    <property type="entry name" value="ACP-like"/>
    <property type="match status" value="3"/>
</dbReference>
<dbReference type="InterPro" id="IPR020845">
    <property type="entry name" value="AMP-binding_CS"/>
</dbReference>
<dbReference type="GO" id="GO:0016874">
    <property type="term" value="F:ligase activity"/>
    <property type="evidence" value="ECO:0007669"/>
    <property type="project" value="UniProtKB-KW"/>
</dbReference>
<dbReference type="CDD" id="cd19544">
    <property type="entry name" value="E-C_NRPS"/>
    <property type="match status" value="1"/>
</dbReference>
<dbReference type="FunFam" id="3.40.50.980:FF:000002">
    <property type="entry name" value="Enterobactin synthetase component F"/>
    <property type="match status" value="1"/>
</dbReference>
<dbReference type="InterPro" id="IPR010071">
    <property type="entry name" value="AA_adenyl_dom"/>
</dbReference>
<dbReference type="InterPro" id="IPR006162">
    <property type="entry name" value="Ppantetheine_attach_site"/>
</dbReference>
<gene>
    <name evidence="7" type="ordered locus">RBRH_04279</name>
</gene>
<evidence type="ECO:0000256" key="4">
    <source>
        <dbReference type="ARBA" id="ARBA00022553"/>
    </source>
</evidence>
<dbReference type="Gene3D" id="3.30.300.30">
    <property type="match status" value="4"/>
</dbReference>
<name>E5AVB8_MYCRK</name>
<dbReference type="InterPro" id="IPR013217">
    <property type="entry name" value="Methyltransf_12"/>
</dbReference>
<dbReference type="Pfam" id="PF00668">
    <property type="entry name" value="Condensation"/>
    <property type="match status" value="4"/>
</dbReference>
<dbReference type="Pfam" id="PF00501">
    <property type="entry name" value="AMP-binding"/>
    <property type="match status" value="3"/>
</dbReference>
<dbReference type="PROSITE" id="PS50075">
    <property type="entry name" value="CARRIER"/>
    <property type="match status" value="3"/>
</dbReference>
<dbReference type="SUPFAM" id="SSF53335">
    <property type="entry name" value="S-adenosyl-L-methionine-dependent methyltransferases"/>
    <property type="match status" value="1"/>
</dbReference>
<proteinExistence type="inferred from homology"/>
<accession>E5AVB8</accession>
<keyword evidence="7" id="KW-0614">Plasmid</keyword>
<sequence length="4100" mass="450571">MMSISVTPLTYPLSTAQTEIWLAQQLYPDSPAYIIGQYTVIEGVVDPALFEAALRQVIHEADSLRLYFVETDEGIQQYVGSLAWSLSRVDLSAEADSQAAAQAWMRADYEQPLDILQGPLFHYALLKTASDQVLWYQRYHSIMMDGVGMHLIAQRVAQVYSAMCEGAKPAPCTFRSVSQLLKKNAQYRNSAQWARDETYWLKRCANWPEPVVYAGQLASASHLHLCHTADFVQSDSQGIDTFESSAIDLVQLVTAAMAAYLHRLTGVQDVVLGVPATVCPSMGRCVPGRVSNILPVRLTVRPSTSLSALKDQVAKKIHQGLRHQRYPIDALRHVLGLTPTQRLLSSLLDVGVVDNHLLFGASSSTSHFLATGSIESLLVVAHAQPDSPMLRIALDANRAFDTASELTTPQYGFLTFIRALNAEPIRPISGVDWLNAAQQQRLLVEWNTTAQPVPDATLPELFEKQVERTPDATALVCVDQTLSYAELNAQANRLAHRLIRLGVVAETPVAVLMQRSSERVVAALAVIKAGGVYMPLNEQWPDTRLHTLLSETRAPIVLTDHALQARCAVLSTHVIAVDADASLDDEPSDNPAVVCSPEQLAYLMYTSGSTGQPKGVAIVHRTVRYMALDRRLSEVRDRVLLHSSHAFDVSMYELWTPLLCGGQAVIVPPGELDVRVLQETIRAHQVSALWLTAGLFQVMAEGDLSYLRSVRQLTVGGDIVSSVAAQRVLEHCPALRLINGYGPTETTIATGHLLEGPYQAQASIPIGTPLDNARAYVLDACLRPVPVGVVGELYIAGEGVARGYFNRPELSAERFIANPFDASGTRLYRTGDLAYWRSDGALDFIGRADQQVKVRGFRVELGEIEAVLQHHPAVAQAAVIAREDQGGSQQLVGYIVLDQGPVERDFATEAEQVEAWQKVYDTYYKDDADYAFGENFNIWKSSYDGQPIPLSDMQAWRADAVARIRELQPRRVLEIGVGTGLLLAHLAPHCEAYWGTDISAPVIEALKLQVAQHAELAARVELRTQAAHITEGLPQGYFDTIVINSVVLHFPNADYLLDVLRQAMALLAPGGALFVGDVPDLRLFECFTSAVQLYQADPSTDDYASLRRRIKQSQLARKELRLAPAFFSTLHRAIDEIAAIDIQLKHGDYHNELSRYRYDVVLRKGSVNTLPLAHAPQLHWAEATTLEAVKTHLATERPACLRIVGVPNMRVACELEATQALNNADCDLELIQHRLKTGHAQTTAPTVEDFYALGESLGYWVGVTWSEHTAPACIDIVLVQARDMACAVPTDLYLPPSSSSGQTPHAYANNPTSLDQFADIRQYVATRLPEYMVPAVFMRLDTLPLTPNGKLDRRALPAPDSALLGQLYEAPQGELETTLAAIWAELLGVERAGRQDSFFALGGHSLLAIRMIERLRRFGLTVSVRTLFDSPTLSALAESLGQHREVTVPPNVITPDNTTITPQMLPLIDLAQADIDQIVERVPGGAANIQDIYALSPLQDGILFHHLLATDGDPYLRMVQKSFENREELDRYLNAVRQVVDRHDILRTAFVWEGLSVPAQVVWRHAPLSITELVLDPAQGPVIEQLTHRFNPRRHRIDLTQAPLMHFVLAQDSDGRWLLLELVHHLIDDHATLEVMHTEVQAFLEGRGDTLPPAQPFRNLVAQARLGVSQEAHERFFTDMLADVDEPTLPFGLTGVHRDGAEVTEAQRRLPQALNKQLRAQARRQGVSVASLFHLAWAQVLARASGQQRVVFGTVLFGRMQGGDGAGSAMGPFINTLPLRVELDSSVEHSVRDMQARLAALLEHEHASLALAQRCSGVPAGMPLFSALFNYRHNAARPVEGQPVDSASLLNVEGRTNYPLTLSVDDADQALRLSVQVVRPFDANRVCGYMQQALESLAEALEYAPNLPVWQLEVLPREERTLLLQTWNATMTSYPAHECIHQLFEAQVERSPDAIALVYEEQTLSYAQLNARANRLAHRLIDLGIQPGNYVATLLERSIDLVVAQLAILKAGAAYVPIDPRAPTERQSWIMSDCAAQLLLTDAHTEVAASASTALLRLGSPDKEDAEHTPTTCPQPACCSLDTAYVMYTSGSTGMSKGVLVPHRAIARLVINNGYVDVEADDRVAFAANPAFDASTFEVWAPLLNGAAAVVMDHDTVLTPALFAQTLREQRISVLWLTVGLFNQMAVELGPVFPQLKALIVGGDALDASVVGQVLRETPPQQLINGYGPTESTTFATTYRITAVPKGNVNIPIGRPIANTRIYLLDAHGQPVPLGAVGELHIGGAGVAHGYLNRPELTAECFVRDPFSNEPDARMYKTGDLARYLPDGNLEFVGRNDEQVKIRGFRIEPGEIEACLVQHEQVRDAVVLVRGESINKRLVAYVVAEPNEALVSELRTHVAARLPEYMVPAAFVRLDALPLTPNGKLDRRALPEPDAGALAHHVYEAPRGELETTLAQIWAELLEVERVGRHDSFFALGGHSLLAVRLMNRVGALGADVPLAALFASPTLAAFAAVVSAQLNQQTSALPEITPVSREGGLPLSFAQQRLWFLAQLDEVSANYHIPLVLHVHGSLNRDAWQQALGALFARHEALRSTFVSVEGQPQVQLLPAGTGVPLHWHDLRGVPDADAQLSRLTADEVHAPFDLARGPLMRACVIQLADDNYQCVLTQHHIVSDGWSLDVLIRELSALYAASVGEQAVPLPSLAIQYPDYAAWQRQWLSGERLQTQSDYWRTTLADAPVLLELPTDRPRPAQQSFAGAHVPVQIDASTTQALKRLSAEHGTTLFMTVLAAWSAVLARLSGQDDLVIGTPSANRGHAAIEPLIGFFVNTLALRVDLSGEPNTSELLKRVRCTTLDAQAHQDLPFEQVVEIVQPPRRLNHTPLSQVMFAWQSNEIGQWSLPELDVKPGELEYDMVRFDLEMHLYEAGEGITGSLHYASALFDPATIERHVGYLKTMLQAMAACPQQPVATLQMLGADERQLLLQTWNTTTAFYPAHQCIHQLFEAQVQRSPDATVLVYEEQTLSYAQLNARANRLAHRLIELGVKPDTRVVLCVERSPAMVVGLLAILKAGGAYVPLDPAYSSERLTHILADTAPTIVLADAAGCAALGDAVRSSCTVVDPNRLPEAADTNPSVSGLKAHDLAYVIYTSGSTGTPKGVMVEHAQVVRLFDATHSWYGFNEHDTWCLFHSFAFDFSVWELWGALRYGGKLVIVPHHIARSAQAFHQLVCEQGVTVLNQTPSAFKAFIASQAQSALSDQLRYVIFGGEALEPAILQAWYATRDERRPQLVNMYGITETTVHVTYRALRQQDSEQAGNPIGVRIPDLKIYLLDAHGQPVPLGAVGELYIGGAGVARGYSNRPELTAERFVRDPFSDAPDARMYKTGDLARYLPDGNLEFVGRNDEQVKIRGFRIEPGEIEACLMQHEQVRDAVVLVRGESVDKRLVAYVVAEADEQLASTLRTHVATHLPEYMVPAAFVRLDALPLTPNGKLDRRALPEPDAGALAHHAYEAPQGELETTLATIWAELLGIERVGRHDSFFALGGHSLLAVRLMNRVRALGTDVPLATLFASPTLAAFAAAVSAQLNQQTSALPEITPVSREGDLPLSFAQQRLWFLAQLDGINGTYHIPLVLRARGPFDRAAWQQALDALFARHEALRSTFVSVEGQPQVRLLPADTGVPLHWHDLRGVPDADVQLARLSHSEARAPFDLVHGPLIRSCGIQLTDDEHVLLLTKHHIVSDGWSIGVLVRELSALYATRVGAPAEPLPALAIQYPDYAAWQRQWLSGERLEDQSDYWRATLADAPVLLELPTDRPRPAQQSFAGAHVPVQIDAQTTRVLKQLSAEHGTTLFMTVLAAWSAVLARLSGQDDLVIGTPTANRGHAAIEPLIGFFVNTLALRVDLEGEPTTMQLLERVRRTTLDAQAHQDLPFEQVVEIVQPPRRLNHTPLFQVLFAWQSNETGQWRLPGLDVTSGELEYDIARFDLEMHLYEAGEEIIGSLHYASALFDPATIERHVGYLTTMLQAMAACPQQPVATLQMLGADERQLLLQTWNATAAPYPAYPCIHQLFEAQVERTPDATALVYEAQTLRLCAAQCTGEPSRASAH</sequence>
<dbReference type="CDD" id="cd17643">
    <property type="entry name" value="A_NRPS_Cytc1-like"/>
    <property type="match status" value="1"/>
</dbReference>
<feature type="domain" description="Carrier" evidence="6">
    <location>
        <begin position="1370"/>
        <end position="1444"/>
    </location>
</feature>
<dbReference type="Gene3D" id="3.40.50.150">
    <property type="entry name" value="Vaccinia Virus protein VP39"/>
    <property type="match status" value="1"/>
</dbReference>
<evidence type="ECO:0000256" key="3">
    <source>
        <dbReference type="ARBA" id="ARBA00022450"/>
    </source>
</evidence>
<protein>
    <submittedName>
        <fullName evidence="7">Non-ribosomal peptide synthetase modules</fullName>
        <ecNumber evidence="7">6.3.2.-</ecNumber>
    </submittedName>
</protein>
<comment type="cofactor">
    <cofactor evidence="1">
        <name>pantetheine 4'-phosphate</name>
        <dbReference type="ChEBI" id="CHEBI:47942"/>
    </cofactor>
</comment>
<dbReference type="Gene3D" id="3.30.559.10">
    <property type="entry name" value="Chloramphenicol acetyltransferase-like domain"/>
    <property type="match status" value="4"/>
</dbReference>
<evidence type="ECO:0000259" key="6">
    <source>
        <dbReference type="PROSITE" id="PS50075"/>
    </source>
</evidence>
<evidence type="ECO:0000256" key="5">
    <source>
        <dbReference type="ARBA" id="ARBA00022737"/>
    </source>
</evidence>
<keyword evidence="5" id="KW-0677">Repeat</keyword>
<dbReference type="InterPro" id="IPR020806">
    <property type="entry name" value="PKS_PP-bd"/>
</dbReference>
<dbReference type="CDD" id="cd12117">
    <property type="entry name" value="A_NRPS_Srf_like"/>
    <property type="match status" value="2"/>
</dbReference>
<dbReference type="GO" id="GO:0005737">
    <property type="term" value="C:cytoplasm"/>
    <property type="evidence" value="ECO:0007669"/>
    <property type="project" value="TreeGrafter"/>
</dbReference>